<evidence type="ECO:0000313" key="2">
    <source>
        <dbReference type="EMBL" id="GIY55383.1"/>
    </source>
</evidence>
<dbReference type="EMBL" id="BPLQ01011078">
    <property type="protein sequence ID" value="GIY55383.1"/>
    <property type="molecule type" value="Genomic_DNA"/>
</dbReference>
<sequence>MKIESVKKLSGYLPNEEKWTSDSNGTNETEQFEGLNNPVKRFPTGSDSEHFSVLNEAMLLADVFSPRGATKERISSRVIPEQTTFRRKCIIGITTFIVWQESAFRNFVIEDGHLCEICIFISLVHST</sequence>
<reference evidence="2 3" key="1">
    <citation type="submission" date="2021-06" db="EMBL/GenBank/DDBJ databases">
        <title>Caerostris darwini draft genome.</title>
        <authorList>
            <person name="Kono N."/>
            <person name="Arakawa K."/>
        </authorList>
    </citation>
    <scope>NUCLEOTIDE SEQUENCE [LARGE SCALE GENOMIC DNA]</scope>
</reference>
<evidence type="ECO:0000256" key="1">
    <source>
        <dbReference type="SAM" id="MobiDB-lite"/>
    </source>
</evidence>
<comment type="caution">
    <text evidence="2">The sequence shown here is derived from an EMBL/GenBank/DDBJ whole genome shotgun (WGS) entry which is preliminary data.</text>
</comment>
<organism evidence="2 3">
    <name type="scientific">Caerostris darwini</name>
    <dbReference type="NCBI Taxonomy" id="1538125"/>
    <lineage>
        <taxon>Eukaryota</taxon>
        <taxon>Metazoa</taxon>
        <taxon>Ecdysozoa</taxon>
        <taxon>Arthropoda</taxon>
        <taxon>Chelicerata</taxon>
        <taxon>Arachnida</taxon>
        <taxon>Araneae</taxon>
        <taxon>Araneomorphae</taxon>
        <taxon>Entelegynae</taxon>
        <taxon>Araneoidea</taxon>
        <taxon>Araneidae</taxon>
        <taxon>Caerostris</taxon>
    </lineage>
</organism>
<dbReference type="Proteomes" id="UP001054837">
    <property type="component" value="Unassembled WGS sequence"/>
</dbReference>
<accession>A0AAV4UC57</accession>
<proteinExistence type="predicted"/>
<name>A0AAV4UC57_9ARAC</name>
<dbReference type="AlphaFoldDB" id="A0AAV4UC57"/>
<protein>
    <submittedName>
        <fullName evidence="2">Uncharacterized protein</fullName>
    </submittedName>
</protein>
<gene>
    <name evidence="2" type="ORF">CDAR_401</name>
</gene>
<feature type="region of interest" description="Disordered" evidence="1">
    <location>
        <begin position="16"/>
        <end position="39"/>
    </location>
</feature>
<evidence type="ECO:0000313" key="3">
    <source>
        <dbReference type="Proteomes" id="UP001054837"/>
    </source>
</evidence>
<keyword evidence="3" id="KW-1185">Reference proteome</keyword>